<dbReference type="Ensembl" id="ENSMSIT00000003117.1">
    <property type="protein sequence ID" value="ENSMSIP00000002445.1"/>
    <property type="gene ID" value="ENSMSIG00000002330.1"/>
</dbReference>
<dbReference type="GO" id="GO:0006888">
    <property type="term" value="P:endoplasmic reticulum to Golgi vesicle-mediated transport"/>
    <property type="evidence" value="ECO:0007669"/>
    <property type="project" value="TreeGrafter"/>
</dbReference>
<dbReference type="AlphaFoldDB" id="A0A8C6G8Y3"/>
<reference evidence="1" key="1">
    <citation type="submission" date="2025-08" db="UniProtKB">
        <authorList>
            <consortium name="Ensembl"/>
        </authorList>
    </citation>
    <scope>IDENTIFICATION</scope>
</reference>
<reference evidence="1" key="2">
    <citation type="submission" date="2025-09" db="UniProtKB">
        <authorList>
            <consortium name="Ensembl"/>
        </authorList>
    </citation>
    <scope>IDENTIFICATION</scope>
</reference>
<dbReference type="PANTHER" id="PTHR46355:SF1">
    <property type="entry name" value="STING ER EXIT PROTEIN"/>
    <property type="match status" value="1"/>
</dbReference>
<keyword evidence="2" id="KW-1185">Reference proteome</keyword>
<proteinExistence type="predicted"/>
<evidence type="ECO:0000313" key="1">
    <source>
        <dbReference type="Ensembl" id="ENSMSIP00000002445.1"/>
    </source>
</evidence>
<dbReference type="Proteomes" id="UP000694415">
    <property type="component" value="Unplaced"/>
</dbReference>
<dbReference type="PANTHER" id="PTHR46355">
    <property type="entry name" value="UPF0428 PROTEIN CXORF56"/>
    <property type="match status" value="1"/>
</dbReference>
<dbReference type="GO" id="GO:0005737">
    <property type="term" value="C:cytoplasm"/>
    <property type="evidence" value="ECO:0007669"/>
    <property type="project" value="GOC"/>
</dbReference>
<organism evidence="1 2">
    <name type="scientific">Mus spicilegus</name>
    <name type="common">Mound-building mouse</name>
    <dbReference type="NCBI Taxonomy" id="10103"/>
    <lineage>
        <taxon>Eukaryota</taxon>
        <taxon>Metazoa</taxon>
        <taxon>Chordata</taxon>
        <taxon>Craniata</taxon>
        <taxon>Vertebrata</taxon>
        <taxon>Euteleostomi</taxon>
        <taxon>Mammalia</taxon>
        <taxon>Eutheria</taxon>
        <taxon>Euarchontoglires</taxon>
        <taxon>Glires</taxon>
        <taxon>Rodentia</taxon>
        <taxon>Myomorpha</taxon>
        <taxon>Muroidea</taxon>
        <taxon>Muridae</taxon>
        <taxon>Murinae</taxon>
        <taxon>Mus</taxon>
        <taxon>Mus</taxon>
    </lineage>
</organism>
<dbReference type="InterPro" id="IPR029704">
    <property type="entry name" value="STEEP-like"/>
</dbReference>
<evidence type="ECO:0000313" key="2">
    <source>
        <dbReference type="Proteomes" id="UP000694415"/>
    </source>
</evidence>
<protein>
    <submittedName>
        <fullName evidence="1">Uncharacterized protein</fullName>
    </submittedName>
</protein>
<sequence length="125" mass="13922">GWRIRGLPEIHSAICRCGLPLFYQSQPKNAPVTFIVDGAVVKFGQGFGKTNIYTQKQEPPKKVMMTKRTKDMGKFSSVTVSTIDEEEEEIEAVSVSAFRKIEMGERSTSLCRASRTVGNLVFTLC</sequence>
<accession>A0A8C6G8Y3</accession>
<name>A0A8C6G8Y3_MUSSI</name>
<dbReference type="GO" id="GO:0090158">
    <property type="term" value="P:endoplasmic reticulum membrane organization"/>
    <property type="evidence" value="ECO:0007669"/>
    <property type="project" value="TreeGrafter"/>
</dbReference>
<dbReference type="GeneTree" id="ENSGT00390000002197"/>